<gene>
    <name evidence="10" type="ORF">EGYM00163_LOCUS48910</name>
</gene>
<feature type="compositionally biased region" description="Basic and acidic residues" evidence="8">
    <location>
        <begin position="428"/>
        <end position="450"/>
    </location>
</feature>
<dbReference type="Pfam" id="PF11708">
    <property type="entry name" value="Slu7"/>
    <property type="match status" value="1"/>
</dbReference>
<evidence type="ECO:0000259" key="9">
    <source>
        <dbReference type="Pfam" id="PF11708"/>
    </source>
</evidence>
<comment type="subunit">
    <text evidence="7">Associated with the spliceosome.</text>
</comment>
<name>A0A7S4LLE1_9EUGL</name>
<reference evidence="10" key="1">
    <citation type="submission" date="2021-01" db="EMBL/GenBank/DDBJ databases">
        <authorList>
            <person name="Corre E."/>
            <person name="Pelletier E."/>
            <person name="Niang G."/>
            <person name="Scheremetjew M."/>
            <person name="Finn R."/>
            <person name="Kale V."/>
            <person name="Holt S."/>
            <person name="Cochrane G."/>
            <person name="Meng A."/>
            <person name="Brown T."/>
            <person name="Cohen L."/>
        </authorList>
    </citation>
    <scope>NUCLEOTIDE SEQUENCE</scope>
    <source>
        <strain evidence="10">CCMP1594</strain>
    </source>
</reference>
<dbReference type="GO" id="GO:0000398">
    <property type="term" value="P:mRNA splicing, via spliceosome"/>
    <property type="evidence" value="ECO:0007669"/>
    <property type="project" value="UniProtKB-UniRule"/>
</dbReference>
<dbReference type="AlphaFoldDB" id="A0A7S4LLE1"/>
<evidence type="ECO:0000256" key="8">
    <source>
        <dbReference type="SAM" id="MobiDB-lite"/>
    </source>
</evidence>
<evidence type="ECO:0000256" key="2">
    <source>
        <dbReference type="ARBA" id="ARBA00007203"/>
    </source>
</evidence>
<feature type="region of interest" description="Disordered" evidence="8">
    <location>
        <begin position="422"/>
        <end position="499"/>
    </location>
</feature>
<evidence type="ECO:0000256" key="1">
    <source>
        <dbReference type="ARBA" id="ARBA00004123"/>
    </source>
</evidence>
<accession>A0A7S4LLE1</accession>
<dbReference type="PANTHER" id="PTHR12942:SF2">
    <property type="entry name" value="PRE-MRNA-SPLICING FACTOR SLU7"/>
    <property type="match status" value="1"/>
</dbReference>
<comment type="similarity">
    <text evidence="2 7">Belongs to the SLU7 family.</text>
</comment>
<evidence type="ECO:0000256" key="6">
    <source>
        <dbReference type="ARBA" id="ARBA00023242"/>
    </source>
</evidence>
<sequence length="499" mass="57739">MANAPWYLGERKPGLKHQKSQFTKEYDKMGTWYARGQKAGPAPTKFRKGACENCGAMTHKAKDCVERPRKTAAKYSGKDLQADEVIVECNLNYSGKRDRWNGYDPSAHKKHVTEYELQEAERKAVKAKELEQAIKTGTISSEALNKDEDLEQEVIEESEEHKMARGAGCEDVRTRTTIRNLRIREDTAKYLLNLDLSSAHYDPKTRSMRGNPHLPDQRDDKLYHGDNALRNSGNALDVVQMQVFCWDANDKGTEVHLQGAPSHAEAMYNNFKAKKEMLKADYKKQLLDKYGGGEHLEKAPQELLFGQSEAYVQYSRDGKVVKGEEKQVAKSKYEEDLYLHNHTSVWGSYWEAGKWGYECCHQFVKSSYCLGAAGKNADNNVLKQIEANAEKEQSFQESQEKIQQELEQRRLMEQMQKLNEEMMQNEEDTTRKEKEEKQEENRKKRQREEWAAMDDETDDRKRKYNSGRSDFEVTEEEAEAWRKTQIHEADPMKAFLEKG</sequence>
<dbReference type="GO" id="GO:0005681">
    <property type="term" value="C:spliceosomal complex"/>
    <property type="evidence" value="ECO:0007669"/>
    <property type="project" value="UniProtKB-UniRule"/>
</dbReference>
<keyword evidence="4 7" id="KW-0747">Spliceosome</keyword>
<evidence type="ECO:0000256" key="4">
    <source>
        <dbReference type="ARBA" id="ARBA00022728"/>
    </source>
</evidence>
<feature type="compositionally biased region" description="Basic and acidic residues" evidence="8">
    <location>
        <begin position="479"/>
        <end position="499"/>
    </location>
</feature>
<dbReference type="GO" id="GO:0030628">
    <property type="term" value="F:pre-mRNA 3'-splice site binding"/>
    <property type="evidence" value="ECO:0007669"/>
    <property type="project" value="UniProtKB-UniRule"/>
</dbReference>
<organism evidence="10">
    <name type="scientific">Eutreptiella gymnastica</name>
    <dbReference type="NCBI Taxonomy" id="73025"/>
    <lineage>
        <taxon>Eukaryota</taxon>
        <taxon>Discoba</taxon>
        <taxon>Euglenozoa</taxon>
        <taxon>Euglenida</taxon>
        <taxon>Spirocuta</taxon>
        <taxon>Euglenophyceae</taxon>
        <taxon>Eutreptiales</taxon>
        <taxon>Eutreptiaceae</taxon>
        <taxon>Eutreptiella</taxon>
    </lineage>
</organism>
<evidence type="ECO:0000256" key="7">
    <source>
        <dbReference type="RuleBase" id="RU367071"/>
    </source>
</evidence>
<dbReference type="PANTHER" id="PTHR12942">
    <property type="entry name" value="STEP II SPLICING FACTOR SLU7"/>
    <property type="match status" value="1"/>
</dbReference>
<evidence type="ECO:0000256" key="3">
    <source>
        <dbReference type="ARBA" id="ARBA00022664"/>
    </source>
</evidence>
<evidence type="ECO:0000313" key="10">
    <source>
        <dbReference type="EMBL" id="CAE0837538.1"/>
    </source>
</evidence>
<keyword evidence="6 7" id="KW-0539">Nucleus</keyword>
<dbReference type="InterPro" id="IPR021715">
    <property type="entry name" value="Slu7_dom"/>
</dbReference>
<keyword evidence="5 7" id="KW-0508">mRNA splicing</keyword>
<protein>
    <recommendedName>
        <fullName evidence="7">Pre-mRNA-splicing factor SLU7</fullName>
    </recommendedName>
</protein>
<dbReference type="EMBL" id="HBJA01142051">
    <property type="protein sequence ID" value="CAE0837538.1"/>
    <property type="molecule type" value="Transcribed_RNA"/>
</dbReference>
<comment type="subcellular location">
    <subcellularLocation>
        <location evidence="1 7">Nucleus</location>
    </subcellularLocation>
</comment>
<feature type="domain" description="Pre-mRNA-splicing factor SLU7" evidence="9">
    <location>
        <begin position="91"/>
        <end position="348"/>
    </location>
</feature>
<evidence type="ECO:0000256" key="5">
    <source>
        <dbReference type="ARBA" id="ARBA00023187"/>
    </source>
</evidence>
<dbReference type="InterPro" id="IPR039974">
    <property type="entry name" value="Splicing_factor_SLU7"/>
</dbReference>
<comment type="function">
    <text evidence="7">Involved in pre-mRNA splicing.</text>
</comment>
<keyword evidence="3 7" id="KW-0507">mRNA processing</keyword>
<proteinExistence type="inferred from homology"/>